<dbReference type="GO" id="GO:0085020">
    <property type="term" value="P:protein K6-linked ubiquitination"/>
    <property type="evidence" value="ECO:0007669"/>
    <property type="project" value="TreeGrafter"/>
</dbReference>
<evidence type="ECO:0000256" key="1">
    <source>
        <dbReference type="ARBA" id="ARBA00022737"/>
    </source>
</evidence>
<keyword evidence="1" id="KW-0677">Repeat</keyword>
<feature type="repeat" description="ANK" evidence="3">
    <location>
        <begin position="276"/>
        <end position="308"/>
    </location>
</feature>
<proteinExistence type="predicted"/>
<sequence length="406" mass="43841">MVKSNFKIGDKKLWDAIIHKEIEKVEEIMQHRWSDNVVVERQDGLTALHMAASLGLCSIVQVLVTAGANPNCTDQFSATPLHYAADFGCANCLRILVDAGAKVNGVPPKSNIKPPIWYAVERGHVEVVTLLLRLGAHFLNQITATKETLLHVAVKSGSVPICQSLLGAGANPNESFSTLLMASSRSPDLLGCLRKAGADINMRDTNQETLLHKYVTYGDVPMVCYILALGGDPNLSDASGRTPLHTALLYGDLEAAATMTRVLIKKGADMNAQNSRWETPLHLAVLSGRADAVHILCQAGADQNIEDGTDTSPWAEAQKPDYTTRTNRNSSLADFKKSKHIMDQWHGKPMRRKPTLTAELSGSSPNPTTTPPIPPGRAGRTGGGVVMQAQELDAPDPRHFAVELPA</sequence>
<dbReference type="GO" id="GO:0004842">
    <property type="term" value="F:ubiquitin-protein transferase activity"/>
    <property type="evidence" value="ECO:0007669"/>
    <property type="project" value="TreeGrafter"/>
</dbReference>
<name>M7TG77_EUTLA</name>
<feature type="compositionally biased region" description="Basic and acidic residues" evidence="4">
    <location>
        <begin position="395"/>
        <end position="406"/>
    </location>
</feature>
<feature type="repeat" description="ANK" evidence="3">
    <location>
        <begin position="145"/>
        <end position="177"/>
    </location>
</feature>
<dbReference type="STRING" id="1287681.M7TG77"/>
<feature type="repeat" description="ANK" evidence="3">
    <location>
        <begin position="76"/>
        <end position="104"/>
    </location>
</feature>
<dbReference type="InterPro" id="IPR002110">
    <property type="entry name" value="Ankyrin_rpt"/>
</dbReference>
<evidence type="ECO:0000313" key="5">
    <source>
        <dbReference type="EMBL" id="EMR68956.1"/>
    </source>
</evidence>
<dbReference type="AlphaFoldDB" id="M7TG77"/>
<dbReference type="KEGG" id="ela:UCREL1_4026"/>
<dbReference type="Pfam" id="PF12796">
    <property type="entry name" value="Ank_2"/>
    <property type="match status" value="3"/>
</dbReference>
<dbReference type="PROSITE" id="PS50297">
    <property type="entry name" value="ANK_REP_REGION"/>
    <property type="match status" value="5"/>
</dbReference>
<dbReference type="PANTHER" id="PTHR24171">
    <property type="entry name" value="ANKYRIN REPEAT DOMAIN-CONTAINING PROTEIN 39-RELATED"/>
    <property type="match status" value="1"/>
</dbReference>
<dbReference type="Gene3D" id="1.25.40.20">
    <property type="entry name" value="Ankyrin repeat-containing domain"/>
    <property type="match status" value="2"/>
</dbReference>
<organism evidence="5 6">
    <name type="scientific">Eutypa lata (strain UCR-EL1)</name>
    <name type="common">Grapevine dieback disease fungus</name>
    <name type="synonym">Eutypa armeniacae</name>
    <dbReference type="NCBI Taxonomy" id="1287681"/>
    <lineage>
        <taxon>Eukaryota</taxon>
        <taxon>Fungi</taxon>
        <taxon>Dikarya</taxon>
        <taxon>Ascomycota</taxon>
        <taxon>Pezizomycotina</taxon>
        <taxon>Sordariomycetes</taxon>
        <taxon>Xylariomycetidae</taxon>
        <taxon>Xylariales</taxon>
        <taxon>Diatrypaceae</taxon>
        <taxon>Eutypa</taxon>
    </lineage>
</organism>
<dbReference type="EMBL" id="KB706148">
    <property type="protein sequence ID" value="EMR68956.1"/>
    <property type="molecule type" value="Genomic_DNA"/>
</dbReference>
<accession>M7TG77</accession>
<keyword evidence="2 3" id="KW-0040">ANK repeat</keyword>
<evidence type="ECO:0000313" key="6">
    <source>
        <dbReference type="Proteomes" id="UP000012174"/>
    </source>
</evidence>
<gene>
    <name evidence="5" type="ORF">UCREL1_4026</name>
</gene>
<evidence type="ECO:0000256" key="3">
    <source>
        <dbReference type="PROSITE-ProRule" id="PRU00023"/>
    </source>
</evidence>
<feature type="repeat" description="ANK" evidence="3">
    <location>
        <begin position="43"/>
        <end position="75"/>
    </location>
</feature>
<dbReference type="PANTHER" id="PTHR24171:SF8">
    <property type="entry name" value="BRCA1-ASSOCIATED RING DOMAIN PROTEIN 1"/>
    <property type="match status" value="1"/>
</dbReference>
<dbReference type="SMART" id="SM00248">
    <property type="entry name" value="ANK"/>
    <property type="match status" value="8"/>
</dbReference>
<protein>
    <submittedName>
        <fullName evidence="5">Putative ankyrin repeat domain protein</fullName>
    </submittedName>
</protein>
<dbReference type="SUPFAM" id="SSF48403">
    <property type="entry name" value="Ankyrin repeat"/>
    <property type="match status" value="1"/>
</dbReference>
<feature type="compositionally biased region" description="Polar residues" evidence="4">
    <location>
        <begin position="321"/>
        <end position="332"/>
    </location>
</feature>
<dbReference type="InterPro" id="IPR036770">
    <property type="entry name" value="Ankyrin_rpt-contain_sf"/>
</dbReference>
<dbReference type="OMA" id="SDANHEC"/>
<reference evidence="6" key="1">
    <citation type="journal article" date="2013" name="Genome Announc.">
        <title>Draft genome sequence of the grapevine dieback fungus Eutypa lata UCR-EL1.</title>
        <authorList>
            <person name="Blanco-Ulate B."/>
            <person name="Rolshausen P.E."/>
            <person name="Cantu D."/>
        </authorList>
    </citation>
    <scope>NUCLEOTIDE SEQUENCE [LARGE SCALE GENOMIC DNA]</scope>
    <source>
        <strain evidence="6">UCR-EL1</strain>
    </source>
</reference>
<feature type="region of interest" description="Disordered" evidence="4">
    <location>
        <begin position="304"/>
        <end position="406"/>
    </location>
</feature>
<dbReference type="PRINTS" id="PR01415">
    <property type="entry name" value="ANKYRIN"/>
</dbReference>
<feature type="repeat" description="ANK" evidence="3">
    <location>
        <begin position="239"/>
        <end position="275"/>
    </location>
</feature>
<feature type="compositionally biased region" description="Basic and acidic residues" evidence="4">
    <location>
        <begin position="334"/>
        <end position="346"/>
    </location>
</feature>
<dbReference type="PROSITE" id="PS50088">
    <property type="entry name" value="ANK_REPEAT"/>
    <property type="match status" value="5"/>
</dbReference>
<keyword evidence="6" id="KW-1185">Reference proteome</keyword>
<dbReference type="Proteomes" id="UP000012174">
    <property type="component" value="Unassembled WGS sequence"/>
</dbReference>
<dbReference type="eggNOG" id="KOG0192">
    <property type="taxonomic scope" value="Eukaryota"/>
</dbReference>
<evidence type="ECO:0000256" key="2">
    <source>
        <dbReference type="ARBA" id="ARBA00023043"/>
    </source>
</evidence>
<dbReference type="HOGENOM" id="CLU_677981_0_0_1"/>
<dbReference type="OrthoDB" id="426293at2759"/>
<evidence type="ECO:0000256" key="4">
    <source>
        <dbReference type="SAM" id="MobiDB-lite"/>
    </source>
</evidence>